<name>A0A0D0CG64_9AGAR</name>
<dbReference type="PANTHER" id="PTHR40627">
    <property type="entry name" value="INDOLE PRENYLTRANSFERASE TDIB-RELATED"/>
    <property type="match status" value="1"/>
</dbReference>
<evidence type="ECO:0000256" key="1">
    <source>
        <dbReference type="ARBA" id="ARBA00010209"/>
    </source>
</evidence>
<sequence length="502" mass="56848">MIPVIPNEAPLSSIIRSVWNPDNSLEENVKALVHTLYGGALPDIKASANRHESTGLKLFDILAGILIGDHSGQSYFYWNKVVLPFAHMLDSSNYPLPVQCAFVLFVYARVVPFLGPDAFAMPPSIMTLDGSPIELSWIIPSSNLKTPEADDKPNRTVRFAIEPRDPKTGKFHKGARMLDYYISELGNFGKMVKIEANGMLWRQKIEKFMFPEDEHSQSGELGEEVVPGSRFMLGMDFNPMGIIVLKAYYVAFRAPPWDPVSPPLNTQSPVFLGDIDLSPFRNLAEELDSSLVNPFDLLMEYTNSIDKDLRPAFEIVATDCLTPSKNRLKIYCRTMKGTSWDDARNGFTLGGRLRGPEMEEAVKVLETLWDTMFPDAVQNHSKPLERSKDVVKAEKNLHPLGGLLYYYEFVPGQNLVFPKVYLPIRVYSANDLDVCEALERFYRRIGLTEHLSEGWFVREVSKAYSHRPLGTPGKAIQTYMTFSMKKHGWELTSYFSPEVWLN</sequence>
<dbReference type="GO" id="GO:0009820">
    <property type="term" value="P:alkaloid metabolic process"/>
    <property type="evidence" value="ECO:0007669"/>
    <property type="project" value="InterPro"/>
</dbReference>
<dbReference type="GO" id="GO:0016765">
    <property type="term" value="F:transferase activity, transferring alkyl or aryl (other than methyl) groups"/>
    <property type="evidence" value="ECO:0007669"/>
    <property type="project" value="InterPro"/>
</dbReference>
<dbReference type="Pfam" id="PF11991">
    <property type="entry name" value="Trp_DMAT"/>
    <property type="match status" value="1"/>
</dbReference>
<protein>
    <recommendedName>
        <fullName evidence="5">Aromatic prenyltransferase</fullName>
    </recommendedName>
</protein>
<dbReference type="SFLD" id="SFLDG01162">
    <property type="entry name" value="I"/>
    <property type="match status" value="1"/>
</dbReference>
<evidence type="ECO:0000313" key="4">
    <source>
        <dbReference type="Proteomes" id="UP000053593"/>
    </source>
</evidence>
<organism evidence="3 4">
    <name type="scientific">Collybiopsis luxurians FD-317 M1</name>
    <dbReference type="NCBI Taxonomy" id="944289"/>
    <lineage>
        <taxon>Eukaryota</taxon>
        <taxon>Fungi</taxon>
        <taxon>Dikarya</taxon>
        <taxon>Basidiomycota</taxon>
        <taxon>Agaricomycotina</taxon>
        <taxon>Agaricomycetes</taxon>
        <taxon>Agaricomycetidae</taxon>
        <taxon>Agaricales</taxon>
        <taxon>Marasmiineae</taxon>
        <taxon>Omphalotaceae</taxon>
        <taxon>Collybiopsis</taxon>
        <taxon>Collybiopsis luxurians</taxon>
    </lineage>
</organism>
<dbReference type="NCBIfam" id="TIGR03429">
    <property type="entry name" value="arom_pren_DMATS"/>
    <property type="match status" value="1"/>
</dbReference>
<comment type="similarity">
    <text evidence="1">Belongs to the tryptophan dimethylallyltransferase family.</text>
</comment>
<dbReference type="InterPro" id="IPR033964">
    <property type="entry name" value="ABBA"/>
</dbReference>
<gene>
    <name evidence="3" type="ORF">GYMLUDRAFT_98952</name>
</gene>
<dbReference type="InterPro" id="IPR017795">
    <property type="entry name" value="ABBA_NscD-like"/>
</dbReference>
<proteinExistence type="inferred from homology"/>
<keyword evidence="4" id="KW-1185">Reference proteome</keyword>
<dbReference type="OrthoDB" id="3354387at2759"/>
<keyword evidence="2" id="KW-0808">Transferase</keyword>
<dbReference type="EMBL" id="KN834793">
    <property type="protein sequence ID" value="KIK57132.1"/>
    <property type="molecule type" value="Genomic_DNA"/>
</dbReference>
<dbReference type="PANTHER" id="PTHR40627:SF4">
    <property type="entry name" value="PRENYLTRANSFERASE ASQH1-RELATED"/>
    <property type="match status" value="1"/>
</dbReference>
<dbReference type="Proteomes" id="UP000053593">
    <property type="component" value="Unassembled WGS sequence"/>
</dbReference>
<dbReference type="SFLD" id="SFLDS00036">
    <property type="entry name" value="Aromatic_Prenyltransferase"/>
    <property type="match status" value="1"/>
</dbReference>
<evidence type="ECO:0000256" key="2">
    <source>
        <dbReference type="ARBA" id="ARBA00022679"/>
    </source>
</evidence>
<dbReference type="CDD" id="cd13929">
    <property type="entry name" value="PT-DMATS_CymD"/>
    <property type="match status" value="1"/>
</dbReference>
<accession>A0A0D0CG64</accession>
<dbReference type="AlphaFoldDB" id="A0A0D0CG64"/>
<reference evidence="3 4" key="1">
    <citation type="submission" date="2014-04" db="EMBL/GenBank/DDBJ databases">
        <title>Evolutionary Origins and Diversification of the Mycorrhizal Mutualists.</title>
        <authorList>
            <consortium name="DOE Joint Genome Institute"/>
            <consortium name="Mycorrhizal Genomics Consortium"/>
            <person name="Kohler A."/>
            <person name="Kuo A."/>
            <person name="Nagy L.G."/>
            <person name="Floudas D."/>
            <person name="Copeland A."/>
            <person name="Barry K.W."/>
            <person name="Cichocki N."/>
            <person name="Veneault-Fourrey C."/>
            <person name="LaButti K."/>
            <person name="Lindquist E.A."/>
            <person name="Lipzen A."/>
            <person name="Lundell T."/>
            <person name="Morin E."/>
            <person name="Murat C."/>
            <person name="Riley R."/>
            <person name="Ohm R."/>
            <person name="Sun H."/>
            <person name="Tunlid A."/>
            <person name="Henrissat B."/>
            <person name="Grigoriev I.V."/>
            <person name="Hibbett D.S."/>
            <person name="Martin F."/>
        </authorList>
    </citation>
    <scope>NUCLEOTIDE SEQUENCE [LARGE SCALE GENOMIC DNA]</scope>
    <source>
        <strain evidence="3 4">FD-317 M1</strain>
    </source>
</reference>
<evidence type="ECO:0000313" key="3">
    <source>
        <dbReference type="EMBL" id="KIK57132.1"/>
    </source>
</evidence>
<evidence type="ECO:0008006" key="5">
    <source>
        <dbReference type="Google" id="ProtNLM"/>
    </source>
</evidence>